<dbReference type="GO" id="GO:0043596">
    <property type="term" value="C:nuclear replication fork"/>
    <property type="evidence" value="ECO:0007669"/>
    <property type="project" value="TreeGrafter"/>
</dbReference>
<dbReference type="InterPro" id="IPR042320">
    <property type="entry name" value="MMS22-like"/>
</dbReference>
<keyword evidence="5" id="KW-0158">Chromosome</keyword>
<keyword evidence="8" id="KW-0234">DNA repair</keyword>
<keyword evidence="7" id="KW-0156">Chromatin regulator</keyword>
<keyword evidence="14" id="KW-1185">Reference proteome</keyword>
<evidence type="ECO:0000256" key="4">
    <source>
        <dbReference type="ARBA" id="ARBA00021061"/>
    </source>
</evidence>
<evidence type="ECO:0000259" key="12">
    <source>
        <dbReference type="Pfam" id="PF14911"/>
    </source>
</evidence>
<evidence type="ECO:0000256" key="5">
    <source>
        <dbReference type="ARBA" id="ARBA00022454"/>
    </source>
</evidence>
<dbReference type="Pfam" id="PF14910">
    <property type="entry name" value="MMS22L_N"/>
    <property type="match status" value="1"/>
</dbReference>
<evidence type="ECO:0000256" key="2">
    <source>
        <dbReference type="ARBA" id="ARBA00004286"/>
    </source>
</evidence>
<evidence type="ECO:0000313" key="14">
    <source>
        <dbReference type="Proteomes" id="UP000030746"/>
    </source>
</evidence>
<evidence type="ECO:0000256" key="8">
    <source>
        <dbReference type="ARBA" id="ARBA00023204"/>
    </source>
</evidence>
<protein>
    <recommendedName>
        <fullName evidence="4">Protein MMS22-like</fullName>
    </recommendedName>
    <alternativeName>
        <fullName evidence="10">Methyl methanesulfonate-sensitivity protein 22-like</fullName>
    </alternativeName>
</protein>
<dbReference type="EMBL" id="KB201931">
    <property type="protein sequence ID" value="ESO93233.1"/>
    <property type="molecule type" value="Genomic_DNA"/>
</dbReference>
<dbReference type="GO" id="GO:0031297">
    <property type="term" value="P:replication fork processing"/>
    <property type="evidence" value="ECO:0007669"/>
    <property type="project" value="InterPro"/>
</dbReference>
<dbReference type="OMA" id="RVYLCLL"/>
<reference evidence="13 14" key="1">
    <citation type="journal article" date="2013" name="Nature">
        <title>Insights into bilaterian evolution from three spiralian genomes.</title>
        <authorList>
            <person name="Simakov O."/>
            <person name="Marletaz F."/>
            <person name="Cho S.J."/>
            <person name="Edsinger-Gonzales E."/>
            <person name="Havlak P."/>
            <person name="Hellsten U."/>
            <person name="Kuo D.H."/>
            <person name="Larsson T."/>
            <person name="Lv J."/>
            <person name="Arendt D."/>
            <person name="Savage R."/>
            <person name="Osoegawa K."/>
            <person name="de Jong P."/>
            <person name="Grimwood J."/>
            <person name="Chapman J.A."/>
            <person name="Shapiro H."/>
            <person name="Aerts A."/>
            <person name="Otillar R.P."/>
            <person name="Terry A.Y."/>
            <person name="Boore J.L."/>
            <person name="Grigoriev I.V."/>
            <person name="Lindberg D.R."/>
            <person name="Seaver E.C."/>
            <person name="Weisblat D.A."/>
            <person name="Putnam N.H."/>
            <person name="Rokhsar D.S."/>
        </authorList>
    </citation>
    <scope>NUCLEOTIDE SEQUENCE [LARGE SCALE GENOMIC DNA]</scope>
</reference>
<organism evidence="13 14">
    <name type="scientific">Lottia gigantea</name>
    <name type="common">Giant owl limpet</name>
    <dbReference type="NCBI Taxonomy" id="225164"/>
    <lineage>
        <taxon>Eukaryota</taxon>
        <taxon>Metazoa</taxon>
        <taxon>Spiralia</taxon>
        <taxon>Lophotrochozoa</taxon>
        <taxon>Mollusca</taxon>
        <taxon>Gastropoda</taxon>
        <taxon>Patellogastropoda</taxon>
        <taxon>Lottioidea</taxon>
        <taxon>Lottiidae</taxon>
        <taxon>Lottia</taxon>
    </lineage>
</organism>
<evidence type="ECO:0000256" key="3">
    <source>
        <dbReference type="ARBA" id="ARBA00006585"/>
    </source>
</evidence>
<evidence type="ECO:0000313" key="13">
    <source>
        <dbReference type="EMBL" id="ESO93233.1"/>
    </source>
</evidence>
<dbReference type="GO" id="GO:0006325">
    <property type="term" value="P:chromatin organization"/>
    <property type="evidence" value="ECO:0007669"/>
    <property type="project" value="UniProtKB-KW"/>
</dbReference>
<dbReference type="InterPro" id="IPR029424">
    <property type="entry name" value="MMS22L_C"/>
</dbReference>
<evidence type="ECO:0000256" key="9">
    <source>
        <dbReference type="ARBA" id="ARBA00023242"/>
    </source>
</evidence>
<dbReference type="KEGG" id="lgi:LOTGIDRAFT_232683"/>
<dbReference type="CTD" id="20249011"/>
<comment type="subcellular location">
    <subcellularLocation>
        <location evidence="2">Chromosome</location>
    </subcellularLocation>
    <subcellularLocation>
        <location evidence="1">Nucleus</location>
    </subcellularLocation>
</comment>
<accession>V3ZPA2</accession>
<dbReference type="PANTHER" id="PTHR28547">
    <property type="entry name" value="PROTEIN MMS22-LIKE"/>
    <property type="match status" value="1"/>
</dbReference>
<evidence type="ECO:0000256" key="6">
    <source>
        <dbReference type="ARBA" id="ARBA00022763"/>
    </source>
</evidence>
<dbReference type="Proteomes" id="UP000030746">
    <property type="component" value="Unassembled WGS sequence"/>
</dbReference>
<evidence type="ECO:0000256" key="7">
    <source>
        <dbReference type="ARBA" id="ARBA00022853"/>
    </source>
</evidence>
<proteinExistence type="inferred from homology"/>
<dbReference type="RefSeq" id="XP_009055936.1">
    <property type="nucleotide sequence ID" value="XM_009057688.1"/>
</dbReference>
<dbReference type="AlphaFoldDB" id="V3ZPA2"/>
<keyword evidence="9" id="KW-0539">Nucleus</keyword>
<comment type="similarity">
    <text evidence="3">Belongs to the MMS22 family. MMS22L subfamily.</text>
</comment>
<dbReference type="STRING" id="225164.V3ZPA2"/>
<dbReference type="PANTHER" id="PTHR28547:SF1">
    <property type="entry name" value="PROTEIN MMS22-LIKE"/>
    <property type="match status" value="1"/>
</dbReference>
<evidence type="ECO:0000256" key="1">
    <source>
        <dbReference type="ARBA" id="ARBA00004123"/>
    </source>
</evidence>
<dbReference type="GeneID" id="20249011"/>
<sequence>MTETSDTFSMTPPMSPPLTFDLEELPHHQPNNSAEDFMEVQSDVLFDRFPDLCFTCAGEVRIGKSNLHSKSYLRYGGLKRLLCEEKTIHPWCNNSTIDLFGYQFITQLALSEDMEQLFMFAKMCINNIHNSSIESGFLSNQASKVTQLNENRKSLRTFFQYIVFYIKQYMNNEEKKNSSILNSIIDNLHGILLYIGKISDLSSSIVVNIAQITQQSNSVLSHQYHNYLEVYWSIVEIIYTIGTVNSDYRYNTHVTVIDENQQNDTIFIYEVIDVILTDLIHIAVYRNNKGKKFFIIVTYCFIIKSDNSTPFNCTCCMELWIMLTHTVQKLHTQYNKESFMVRLHRILQTLNTSTDISDDIDIDSTIFYNNFEKPKNYLQFSLWLIVNIARLYTVDIHGNHRQIEKSENSYFMLETIVKKTLAKNDLSEYELRSQLKLCLTICQLWQPNTSLIVILWDYYFRRLNSNFQLQPSGIQGLTTLSTTPLALLDKCRKFDGGHLERIDQETSFGLFLKILSFNLSRFVETGSYQEWRQMKGRFYSKFHQRRLQELSETGLENFTSLFITLSITVELEDVAGKLVDFYNMLEFKLLSINKRCVILRGCLALIHIYVERNMDTCFIVDKIVKYFDILCREMEEVGDPQKHHSIWKLFSLYIDSFLDILESNSTLSCSQYKLLGNGLGNVWNNLGQNELRHCLGVFTNVLAKLRSIMENHEANPHLHQTSTSQHGELAHALWQLVFPFIKEHSCTQTPPSNLADLASSFTMLSHHIPPSLVPADKYVNHFKYFGLSENVHVSVSCRYLSLVFNEAGAKDSILNTCQQSTLIQAWFRCIILLPSTTLELHNITRVMLELSEVKKVLNDVGQSSIPQIENAPKIFIKSLGRLYQNAQNLKEKMILRDQVMCYFSLIPQHVSPVLKIMGPGDILHNIFITVGYIVKHCAPLLFLQSNPNCPLPAIISAMVTPHFILNTNKPVNSAFLAVLKDTLYMFIQGLSKLDFRRAPYVERRLKDIVGIYLEKFSIKSSSTFNESTSIHPLISCLSESFIKSPTQQNINFRHFIFEIVHEKYLRLKNLTLPSSANLGLLYVTEVFQRTSSGEVIARDHKVLMMTILEYILFSTTPAMKQHASKIMQFILEACYKNSSIVPCKELEVIIRRFIELYYKMYFDGVFSILETIAVLYQDIIVNLVPYCSELVINLEIKRGAGLDSKIRKTYYSLLHLVGEVGLLEIQRLQQTTSTNT</sequence>
<feature type="domain" description="Protein MMS22-like N-terminal" evidence="11">
    <location>
        <begin position="52"/>
        <end position="743"/>
    </location>
</feature>
<dbReference type="OrthoDB" id="8193282at2759"/>
<dbReference type="HOGENOM" id="CLU_007143_0_0_1"/>
<dbReference type="InterPro" id="IPR029425">
    <property type="entry name" value="MMS22L_N"/>
</dbReference>
<name>V3ZPA2_LOTGI</name>
<evidence type="ECO:0000256" key="10">
    <source>
        <dbReference type="ARBA" id="ARBA00033326"/>
    </source>
</evidence>
<evidence type="ECO:0000259" key="11">
    <source>
        <dbReference type="Pfam" id="PF14910"/>
    </source>
</evidence>
<keyword evidence="6" id="KW-0227">DNA damage</keyword>
<dbReference type="Pfam" id="PF14911">
    <property type="entry name" value="MMS22L_C"/>
    <property type="match status" value="1"/>
</dbReference>
<gene>
    <name evidence="13" type="ORF">LOTGIDRAFT_232683</name>
</gene>
<dbReference type="GO" id="GO:0000724">
    <property type="term" value="P:double-strand break repair via homologous recombination"/>
    <property type="evidence" value="ECO:0007669"/>
    <property type="project" value="InterPro"/>
</dbReference>
<feature type="domain" description="MMS22-like C-terminal" evidence="12">
    <location>
        <begin position="840"/>
        <end position="1216"/>
    </location>
</feature>